<dbReference type="RefSeq" id="WP_017799526.1">
    <property type="nucleotide sequence ID" value="NZ_JAGGMQ010000001.1"/>
</dbReference>
<evidence type="ECO:0000313" key="2">
    <source>
        <dbReference type="Proteomes" id="UP001195624"/>
    </source>
</evidence>
<dbReference type="Proteomes" id="UP001195624">
    <property type="component" value="Unassembled WGS sequence"/>
</dbReference>
<proteinExistence type="predicted"/>
<accession>A0ABS4P9E5</accession>
<gene>
    <name evidence="1" type="ORF">J2125_001923</name>
</gene>
<protein>
    <submittedName>
        <fullName evidence="1">Uncharacterized protein</fullName>
    </submittedName>
</protein>
<evidence type="ECO:0000313" key="1">
    <source>
        <dbReference type="EMBL" id="MBP2168731.1"/>
    </source>
</evidence>
<comment type="caution">
    <text evidence="1">The sequence shown here is derived from an EMBL/GenBank/DDBJ whole genome shotgun (WGS) entry which is preliminary data.</text>
</comment>
<keyword evidence="2" id="KW-1185">Reference proteome</keyword>
<organism evidence="1 2">
    <name type="scientific">Winslowiella toletana</name>
    <dbReference type="NCBI Taxonomy" id="92490"/>
    <lineage>
        <taxon>Bacteria</taxon>
        <taxon>Pseudomonadati</taxon>
        <taxon>Pseudomonadota</taxon>
        <taxon>Gammaproteobacteria</taxon>
        <taxon>Enterobacterales</taxon>
        <taxon>Erwiniaceae</taxon>
        <taxon>Winslowiella</taxon>
    </lineage>
</organism>
<name>A0ABS4P9E5_9GAMM</name>
<sequence>MNEVEFSIQSDKVTLLWQQPPQRVELAGGYTAVADGLLKGGKVTAWDVEMMIYRIEEIIESDHAVQPIRGDAFCRDPLLKQVSDSYLAGARVLYPPVIEQAFNQFADQLSYSAIAIDAESIPALAGFIFIREMVHHLDIRQITLL</sequence>
<reference evidence="2" key="1">
    <citation type="submission" date="2023-07" db="EMBL/GenBank/DDBJ databases">
        <title>Genome mining of underrepresented organisms for secondary metabolites.</title>
        <authorList>
            <person name="D'Agostino P.M."/>
        </authorList>
    </citation>
    <scope>NUCLEOTIDE SEQUENCE [LARGE SCALE GENOMIC DNA]</scope>
    <source>
        <strain evidence="2">WS4403</strain>
    </source>
</reference>
<dbReference type="EMBL" id="JAGGMQ010000001">
    <property type="protein sequence ID" value="MBP2168731.1"/>
    <property type="molecule type" value="Genomic_DNA"/>
</dbReference>